<proteinExistence type="predicted"/>
<protein>
    <submittedName>
        <fullName evidence="1">Uncharacterized protein</fullName>
    </submittedName>
</protein>
<sequence>MNINLESTAIQGGSQRTYGMMDEPVGCHLNKSSTAIGKSTDGLIMNDAITLTGA</sequence>
<comment type="caution">
    <text evidence="1">The sequence shown here is derived from an EMBL/GenBank/DDBJ whole genome shotgun (WGS) entry which is preliminary data.</text>
</comment>
<evidence type="ECO:0000313" key="2">
    <source>
        <dbReference type="Proteomes" id="UP000828390"/>
    </source>
</evidence>
<organism evidence="1 2">
    <name type="scientific">Dreissena polymorpha</name>
    <name type="common">Zebra mussel</name>
    <name type="synonym">Mytilus polymorpha</name>
    <dbReference type="NCBI Taxonomy" id="45954"/>
    <lineage>
        <taxon>Eukaryota</taxon>
        <taxon>Metazoa</taxon>
        <taxon>Spiralia</taxon>
        <taxon>Lophotrochozoa</taxon>
        <taxon>Mollusca</taxon>
        <taxon>Bivalvia</taxon>
        <taxon>Autobranchia</taxon>
        <taxon>Heteroconchia</taxon>
        <taxon>Euheterodonta</taxon>
        <taxon>Imparidentia</taxon>
        <taxon>Neoheterodontei</taxon>
        <taxon>Myida</taxon>
        <taxon>Dreissenoidea</taxon>
        <taxon>Dreissenidae</taxon>
        <taxon>Dreissena</taxon>
    </lineage>
</organism>
<dbReference type="AlphaFoldDB" id="A0A9D4S0S6"/>
<gene>
    <name evidence="1" type="ORF">DPMN_010154</name>
</gene>
<evidence type="ECO:0000313" key="1">
    <source>
        <dbReference type="EMBL" id="KAH3886153.1"/>
    </source>
</evidence>
<name>A0A9D4S0S6_DREPO</name>
<keyword evidence="2" id="KW-1185">Reference proteome</keyword>
<reference evidence="1" key="2">
    <citation type="submission" date="2020-11" db="EMBL/GenBank/DDBJ databases">
        <authorList>
            <person name="McCartney M.A."/>
            <person name="Auch B."/>
            <person name="Kono T."/>
            <person name="Mallez S."/>
            <person name="Becker A."/>
            <person name="Gohl D.M."/>
            <person name="Silverstein K.A.T."/>
            <person name="Koren S."/>
            <person name="Bechman K.B."/>
            <person name="Herman A."/>
            <person name="Abrahante J.E."/>
            <person name="Garbe J."/>
        </authorList>
    </citation>
    <scope>NUCLEOTIDE SEQUENCE</scope>
    <source>
        <strain evidence="1">Duluth1</strain>
        <tissue evidence="1">Whole animal</tissue>
    </source>
</reference>
<reference evidence="1" key="1">
    <citation type="journal article" date="2019" name="bioRxiv">
        <title>The Genome of the Zebra Mussel, Dreissena polymorpha: A Resource for Invasive Species Research.</title>
        <authorList>
            <person name="McCartney M.A."/>
            <person name="Auch B."/>
            <person name="Kono T."/>
            <person name="Mallez S."/>
            <person name="Zhang Y."/>
            <person name="Obille A."/>
            <person name="Becker A."/>
            <person name="Abrahante J.E."/>
            <person name="Garbe J."/>
            <person name="Badalamenti J.P."/>
            <person name="Herman A."/>
            <person name="Mangelson H."/>
            <person name="Liachko I."/>
            <person name="Sullivan S."/>
            <person name="Sone E.D."/>
            <person name="Koren S."/>
            <person name="Silverstein K.A.T."/>
            <person name="Beckman K.B."/>
            <person name="Gohl D.M."/>
        </authorList>
    </citation>
    <scope>NUCLEOTIDE SEQUENCE</scope>
    <source>
        <strain evidence="1">Duluth1</strain>
        <tissue evidence="1">Whole animal</tissue>
    </source>
</reference>
<dbReference type="Proteomes" id="UP000828390">
    <property type="component" value="Unassembled WGS sequence"/>
</dbReference>
<accession>A0A9D4S0S6</accession>
<dbReference type="EMBL" id="JAIWYP010000001">
    <property type="protein sequence ID" value="KAH3886153.1"/>
    <property type="molecule type" value="Genomic_DNA"/>
</dbReference>